<name>A0A2M7XC62_9BACT</name>
<comment type="caution">
    <text evidence="1">The sequence shown here is derived from an EMBL/GenBank/DDBJ whole genome shotgun (WGS) entry which is preliminary data.</text>
</comment>
<keyword evidence="1" id="KW-0489">Methyltransferase</keyword>
<sequence>MNFSSLKQITWYAVRPKQYITLFHKVLNKLTEKRHPSDEQVVAWCEAHALSTQECLEQLIGKPFTPSFSVEQAEEIQKAQARVDTCPARMGGGGDLELLYQLCNHLRARTVLETGVAYGWSSFAILSSLAKRGGTLISIDLPYPNLNAEDFVGCAIPEALKTHWMLKRGSDRSLLKKVIRSGPFDLCHYDSDKSYRGRMWAYPLLWNALKPDGLFLSDDVSDNRAFKDFCEELQQEPIIIRFKQATTTKYIGCLQKPL</sequence>
<dbReference type="AlphaFoldDB" id="A0A2M7XC62"/>
<accession>A0A2M7XC62</accession>
<proteinExistence type="predicted"/>
<dbReference type="SUPFAM" id="SSF53335">
    <property type="entry name" value="S-adenosyl-L-methionine-dependent methyltransferases"/>
    <property type="match status" value="1"/>
</dbReference>
<organism evidence="1 2">
    <name type="scientific">Candidatus Uhrbacteria bacterium CG_4_9_14_3_um_filter_50_9</name>
    <dbReference type="NCBI Taxonomy" id="1975035"/>
    <lineage>
        <taxon>Bacteria</taxon>
        <taxon>Candidatus Uhriibacteriota</taxon>
    </lineage>
</organism>
<gene>
    <name evidence="1" type="ORF">CO174_03885</name>
</gene>
<dbReference type="GO" id="GO:0032259">
    <property type="term" value="P:methylation"/>
    <property type="evidence" value="ECO:0007669"/>
    <property type="project" value="UniProtKB-KW"/>
</dbReference>
<dbReference type="EMBL" id="PFWU01000044">
    <property type="protein sequence ID" value="PJA45296.1"/>
    <property type="molecule type" value="Genomic_DNA"/>
</dbReference>
<evidence type="ECO:0000313" key="1">
    <source>
        <dbReference type="EMBL" id="PJA45296.1"/>
    </source>
</evidence>
<dbReference type="InterPro" id="IPR029063">
    <property type="entry name" value="SAM-dependent_MTases_sf"/>
</dbReference>
<dbReference type="Pfam" id="PF13578">
    <property type="entry name" value="Methyltransf_24"/>
    <property type="match status" value="1"/>
</dbReference>
<reference evidence="2" key="1">
    <citation type="submission" date="2017-09" db="EMBL/GenBank/DDBJ databases">
        <title>Depth-based differentiation of microbial function through sediment-hosted aquifers and enrichment of novel symbionts in the deep terrestrial subsurface.</title>
        <authorList>
            <person name="Probst A.J."/>
            <person name="Ladd B."/>
            <person name="Jarett J.K."/>
            <person name="Geller-Mcgrath D.E."/>
            <person name="Sieber C.M.K."/>
            <person name="Emerson J.B."/>
            <person name="Anantharaman K."/>
            <person name="Thomas B.C."/>
            <person name="Malmstrom R."/>
            <person name="Stieglmeier M."/>
            <person name="Klingl A."/>
            <person name="Woyke T."/>
            <person name="Ryan C.M."/>
            <person name="Banfield J.F."/>
        </authorList>
    </citation>
    <scope>NUCLEOTIDE SEQUENCE [LARGE SCALE GENOMIC DNA]</scope>
</reference>
<dbReference type="Proteomes" id="UP000229385">
    <property type="component" value="Unassembled WGS sequence"/>
</dbReference>
<dbReference type="Gene3D" id="3.40.50.150">
    <property type="entry name" value="Vaccinia Virus protein VP39"/>
    <property type="match status" value="1"/>
</dbReference>
<dbReference type="GO" id="GO:0008168">
    <property type="term" value="F:methyltransferase activity"/>
    <property type="evidence" value="ECO:0007669"/>
    <property type="project" value="UniProtKB-KW"/>
</dbReference>
<evidence type="ECO:0000313" key="2">
    <source>
        <dbReference type="Proteomes" id="UP000229385"/>
    </source>
</evidence>
<keyword evidence="1" id="KW-0808">Transferase</keyword>
<protein>
    <submittedName>
        <fullName evidence="1">Methyltransferase</fullName>
    </submittedName>
</protein>